<dbReference type="PANTHER" id="PTHR33398:SF1">
    <property type="entry name" value="SMALL RIBOSOMAL SUBUNIT PROTEIN BS20C"/>
    <property type="match status" value="1"/>
</dbReference>
<proteinExistence type="inferred from homology"/>
<protein>
    <recommendedName>
        <fullName evidence="7 8">Small ribosomal subunit protein bS20</fullName>
    </recommendedName>
</protein>
<dbReference type="PANTHER" id="PTHR33398">
    <property type="entry name" value="30S RIBOSOMAL PROTEIN S20"/>
    <property type="match status" value="1"/>
</dbReference>
<evidence type="ECO:0000256" key="1">
    <source>
        <dbReference type="ARBA" id="ARBA00003134"/>
    </source>
</evidence>
<keyword evidence="5 8" id="KW-0689">Ribosomal protein</keyword>
<dbReference type="InterPro" id="IPR036510">
    <property type="entry name" value="Ribosomal_bS20_sf"/>
</dbReference>
<reference evidence="9" key="1">
    <citation type="journal article" date="2005" name="Environ. Microbiol.">
        <title>Genetic and functional properties of uncultivated thermophilic crenarchaeotes from a subsurface gold mine as revealed by analysis of genome fragments.</title>
        <authorList>
            <person name="Nunoura T."/>
            <person name="Hirayama H."/>
            <person name="Takami H."/>
            <person name="Oida H."/>
            <person name="Nishi S."/>
            <person name="Shimamura S."/>
            <person name="Suzuki Y."/>
            <person name="Inagaki F."/>
            <person name="Takai K."/>
            <person name="Nealson K.H."/>
            <person name="Horikoshi K."/>
        </authorList>
    </citation>
    <scope>NUCLEOTIDE SEQUENCE</scope>
</reference>
<evidence type="ECO:0000256" key="5">
    <source>
        <dbReference type="ARBA" id="ARBA00022980"/>
    </source>
</evidence>
<dbReference type="Gene3D" id="1.20.58.110">
    <property type="entry name" value="Ribosomal protein S20"/>
    <property type="match status" value="1"/>
</dbReference>
<accession>H5SFW3</accession>
<dbReference type="GO" id="GO:0070181">
    <property type="term" value="F:small ribosomal subunit rRNA binding"/>
    <property type="evidence" value="ECO:0007669"/>
    <property type="project" value="TreeGrafter"/>
</dbReference>
<name>H5SFW3_9BACT</name>
<dbReference type="InterPro" id="IPR002583">
    <property type="entry name" value="Ribosomal_bS20"/>
</dbReference>
<sequence>MPRTKSAKKQLRKNLKRREINRRNLSRLRTYIKKLRRAIEAGDAQLARELLPQTVSIIDKSIQKGVIHRNAAARYKSRLTTLVNRLVAATQA</sequence>
<dbReference type="GO" id="GO:0006412">
    <property type="term" value="P:translation"/>
    <property type="evidence" value="ECO:0007669"/>
    <property type="project" value="UniProtKB-UniRule"/>
</dbReference>
<comment type="function">
    <text evidence="1 8">Binds directly to 16S ribosomal RNA.</text>
</comment>
<evidence type="ECO:0000256" key="6">
    <source>
        <dbReference type="ARBA" id="ARBA00023274"/>
    </source>
</evidence>
<gene>
    <name evidence="8" type="primary">rpsT</name>
    <name evidence="9" type="ORF">HGMM_F22D11C26</name>
</gene>
<organism evidence="9">
    <name type="scientific">uncultured Acidobacteriota bacterium</name>
    <dbReference type="NCBI Taxonomy" id="171953"/>
    <lineage>
        <taxon>Bacteria</taxon>
        <taxon>Pseudomonadati</taxon>
        <taxon>Acidobacteriota</taxon>
        <taxon>environmental samples</taxon>
    </lineage>
</organism>
<dbReference type="HAMAP" id="MF_00500">
    <property type="entry name" value="Ribosomal_bS20"/>
    <property type="match status" value="1"/>
</dbReference>
<dbReference type="GO" id="GO:0015935">
    <property type="term" value="C:small ribosomal subunit"/>
    <property type="evidence" value="ECO:0007669"/>
    <property type="project" value="TreeGrafter"/>
</dbReference>
<evidence type="ECO:0000313" key="9">
    <source>
        <dbReference type="EMBL" id="BAL55049.1"/>
    </source>
</evidence>
<dbReference type="Pfam" id="PF01649">
    <property type="entry name" value="Ribosomal_S20p"/>
    <property type="match status" value="1"/>
</dbReference>
<evidence type="ECO:0000256" key="4">
    <source>
        <dbReference type="ARBA" id="ARBA00022884"/>
    </source>
</evidence>
<keyword evidence="6 8" id="KW-0687">Ribonucleoprotein</keyword>
<dbReference type="EMBL" id="AP011707">
    <property type="protein sequence ID" value="BAL55049.1"/>
    <property type="molecule type" value="Genomic_DNA"/>
</dbReference>
<dbReference type="AlphaFoldDB" id="H5SFW3"/>
<keyword evidence="3 8" id="KW-0699">rRNA-binding</keyword>
<dbReference type="NCBIfam" id="TIGR00029">
    <property type="entry name" value="S20"/>
    <property type="match status" value="1"/>
</dbReference>
<dbReference type="GO" id="GO:0003735">
    <property type="term" value="F:structural constituent of ribosome"/>
    <property type="evidence" value="ECO:0007669"/>
    <property type="project" value="InterPro"/>
</dbReference>
<comment type="similarity">
    <text evidence="2 8">Belongs to the bacterial ribosomal protein bS20 family.</text>
</comment>
<evidence type="ECO:0000256" key="3">
    <source>
        <dbReference type="ARBA" id="ARBA00022730"/>
    </source>
</evidence>
<dbReference type="SUPFAM" id="SSF46992">
    <property type="entry name" value="Ribosomal protein S20"/>
    <property type="match status" value="1"/>
</dbReference>
<evidence type="ECO:0000256" key="8">
    <source>
        <dbReference type="HAMAP-Rule" id="MF_00500"/>
    </source>
</evidence>
<dbReference type="FunFam" id="1.20.58.110:FF:000001">
    <property type="entry name" value="30S ribosomal protein S20"/>
    <property type="match status" value="1"/>
</dbReference>
<reference evidence="9" key="2">
    <citation type="journal article" date="2012" name="PLoS ONE">
        <title>A Deeply Branching Thermophilic Bacterium with an Ancient Acetyl-CoA Pathway Dominates a Subsurface Ecosystem.</title>
        <authorList>
            <person name="Takami H."/>
            <person name="Noguchi H."/>
            <person name="Takaki Y."/>
            <person name="Uchiyama I."/>
            <person name="Toyoda A."/>
            <person name="Nishi S."/>
            <person name="Chee G.-J."/>
            <person name="Arai W."/>
            <person name="Nunoura T."/>
            <person name="Itoh T."/>
            <person name="Hattori M."/>
            <person name="Takai K."/>
        </authorList>
    </citation>
    <scope>NUCLEOTIDE SEQUENCE</scope>
</reference>
<keyword evidence="4 8" id="KW-0694">RNA-binding</keyword>
<evidence type="ECO:0000256" key="7">
    <source>
        <dbReference type="ARBA" id="ARBA00035136"/>
    </source>
</evidence>
<evidence type="ECO:0000256" key="2">
    <source>
        <dbReference type="ARBA" id="ARBA00007634"/>
    </source>
</evidence>